<dbReference type="Pfam" id="PF03061">
    <property type="entry name" value="4HBT"/>
    <property type="match status" value="1"/>
</dbReference>
<dbReference type="Gene3D" id="3.10.129.10">
    <property type="entry name" value="Hotdog Thioesterase"/>
    <property type="match status" value="1"/>
</dbReference>
<dbReference type="InterPro" id="IPR006683">
    <property type="entry name" value="Thioestr_dom"/>
</dbReference>
<dbReference type="PANTHER" id="PTHR43240">
    <property type="entry name" value="1,4-DIHYDROXY-2-NAPHTHOYL-COA THIOESTERASE 1"/>
    <property type="match status" value="1"/>
</dbReference>
<gene>
    <name evidence="9" type="ORF">SAMN06295955_106206</name>
</gene>
<dbReference type="OrthoDB" id="32575at2"/>
<comment type="catalytic activity">
    <reaction evidence="2">
        <text>a fatty acyl-CoA + H2O = a fatty acid + CoA + H(+)</text>
        <dbReference type="Rhea" id="RHEA:16781"/>
        <dbReference type="ChEBI" id="CHEBI:15377"/>
        <dbReference type="ChEBI" id="CHEBI:15378"/>
        <dbReference type="ChEBI" id="CHEBI:28868"/>
        <dbReference type="ChEBI" id="CHEBI:57287"/>
        <dbReference type="ChEBI" id="CHEBI:77636"/>
        <dbReference type="EC" id="3.1.2.20"/>
    </reaction>
</comment>
<dbReference type="AlphaFoldDB" id="A0A239I0W3"/>
<dbReference type="InterPro" id="IPR003736">
    <property type="entry name" value="PAAI_dom"/>
</dbReference>
<reference evidence="9 10" key="1">
    <citation type="submission" date="2017-06" db="EMBL/GenBank/DDBJ databases">
        <authorList>
            <person name="Kim H.J."/>
            <person name="Triplett B.A."/>
        </authorList>
    </citation>
    <scope>NUCLEOTIDE SEQUENCE [LARGE SCALE GENOMIC DNA]</scope>
    <source>
        <strain evidence="9 10">DS15</strain>
    </source>
</reference>
<dbReference type="EMBL" id="FZPA01000006">
    <property type="protein sequence ID" value="SNS86683.1"/>
    <property type="molecule type" value="Genomic_DNA"/>
</dbReference>
<dbReference type="SUPFAM" id="SSF54637">
    <property type="entry name" value="Thioesterase/thiol ester dehydrase-isomerase"/>
    <property type="match status" value="1"/>
</dbReference>
<evidence type="ECO:0000256" key="1">
    <source>
        <dbReference type="ARBA" id="ARBA00022801"/>
    </source>
</evidence>
<organism evidence="9 10">
    <name type="scientific">Sphingopyxis indica</name>
    <dbReference type="NCBI Taxonomy" id="436663"/>
    <lineage>
        <taxon>Bacteria</taxon>
        <taxon>Pseudomonadati</taxon>
        <taxon>Pseudomonadota</taxon>
        <taxon>Alphaproteobacteria</taxon>
        <taxon>Sphingomonadales</taxon>
        <taxon>Sphingomonadaceae</taxon>
        <taxon>Sphingopyxis</taxon>
    </lineage>
</organism>
<name>A0A239I0W3_9SPHN</name>
<dbReference type="EC" id="3.1.2.20" evidence="5"/>
<sequence>MRGHRFASNEDAVAYMKRVAVDASGFTAFLGVEPLRCFAGESELLLTLRPDMTQHHGYAHGAIVGLMADNACAWAASSVVGDVVTGSYTINFLAPAQGQRLRAKGVVIKAGKRQAIVRADVWAERDGETPRHCATAQATIVPVAAEAPAVPHDTNICLTCAALEAAHVADAA</sequence>
<keyword evidence="10" id="KW-1185">Reference proteome</keyword>
<comment type="catalytic activity">
    <reaction evidence="3">
        <text>a long-chain fatty acyl-CoA + H2O = a long-chain fatty acid + CoA + H(+)</text>
        <dbReference type="Rhea" id="RHEA:67680"/>
        <dbReference type="ChEBI" id="CHEBI:15377"/>
        <dbReference type="ChEBI" id="CHEBI:15378"/>
        <dbReference type="ChEBI" id="CHEBI:57287"/>
        <dbReference type="ChEBI" id="CHEBI:57560"/>
        <dbReference type="ChEBI" id="CHEBI:83139"/>
    </reaction>
</comment>
<comment type="similarity">
    <text evidence="4">Belongs to the YigI thioesterase family.</text>
</comment>
<evidence type="ECO:0000256" key="5">
    <source>
        <dbReference type="ARBA" id="ARBA00038894"/>
    </source>
</evidence>
<dbReference type="PANTHER" id="PTHR43240:SF20">
    <property type="entry name" value="MEDIUM_LONG-CHAIN ACYL-COA THIOESTERASE YIGI"/>
    <property type="match status" value="1"/>
</dbReference>
<dbReference type="CDD" id="cd03443">
    <property type="entry name" value="PaaI_thioesterase"/>
    <property type="match status" value="1"/>
</dbReference>
<evidence type="ECO:0000313" key="9">
    <source>
        <dbReference type="EMBL" id="SNS86683.1"/>
    </source>
</evidence>
<evidence type="ECO:0000256" key="4">
    <source>
        <dbReference type="ARBA" id="ARBA00038381"/>
    </source>
</evidence>
<evidence type="ECO:0000313" key="10">
    <source>
        <dbReference type="Proteomes" id="UP000198339"/>
    </source>
</evidence>
<evidence type="ECO:0000256" key="7">
    <source>
        <dbReference type="ARBA" id="ARBA00048062"/>
    </source>
</evidence>
<evidence type="ECO:0000256" key="3">
    <source>
        <dbReference type="ARBA" id="ARBA00036002"/>
    </source>
</evidence>
<dbReference type="GO" id="GO:0047617">
    <property type="term" value="F:fatty acyl-CoA hydrolase activity"/>
    <property type="evidence" value="ECO:0007669"/>
    <property type="project" value="UniProtKB-EC"/>
</dbReference>
<feature type="domain" description="Thioesterase" evidence="8">
    <location>
        <begin position="56"/>
        <end position="128"/>
    </location>
</feature>
<dbReference type="NCBIfam" id="TIGR00369">
    <property type="entry name" value="unchar_dom_1"/>
    <property type="match status" value="1"/>
</dbReference>
<protein>
    <recommendedName>
        <fullName evidence="6">Medium/long-chain acyl-CoA thioesterase YigI</fullName>
        <ecNumber evidence="5">3.1.2.20</ecNumber>
    </recommendedName>
</protein>
<evidence type="ECO:0000259" key="8">
    <source>
        <dbReference type="Pfam" id="PF03061"/>
    </source>
</evidence>
<dbReference type="RefSeq" id="WP_089215912.1">
    <property type="nucleotide sequence ID" value="NZ_FZPA01000006.1"/>
</dbReference>
<comment type="catalytic activity">
    <reaction evidence="7">
        <text>a medium-chain fatty acyl-CoA + H2O = a medium-chain fatty acid + CoA + H(+)</text>
        <dbReference type="Rhea" id="RHEA:68184"/>
        <dbReference type="ChEBI" id="CHEBI:15377"/>
        <dbReference type="ChEBI" id="CHEBI:15378"/>
        <dbReference type="ChEBI" id="CHEBI:57287"/>
        <dbReference type="ChEBI" id="CHEBI:59558"/>
        <dbReference type="ChEBI" id="CHEBI:90546"/>
    </reaction>
</comment>
<evidence type="ECO:0000256" key="6">
    <source>
        <dbReference type="ARBA" id="ARBA00040062"/>
    </source>
</evidence>
<dbReference type="Proteomes" id="UP000198339">
    <property type="component" value="Unassembled WGS sequence"/>
</dbReference>
<proteinExistence type="inferred from homology"/>
<keyword evidence="1" id="KW-0378">Hydrolase</keyword>
<evidence type="ECO:0000256" key="2">
    <source>
        <dbReference type="ARBA" id="ARBA00035880"/>
    </source>
</evidence>
<accession>A0A239I0W3</accession>
<dbReference type="InterPro" id="IPR029069">
    <property type="entry name" value="HotDog_dom_sf"/>
</dbReference>